<organism evidence="15">
    <name type="scientific">Bracon brevicornis</name>
    <dbReference type="NCBI Taxonomy" id="1563983"/>
    <lineage>
        <taxon>Eukaryota</taxon>
        <taxon>Metazoa</taxon>
        <taxon>Ecdysozoa</taxon>
        <taxon>Arthropoda</taxon>
        <taxon>Hexapoda</taxon>
        <taxon>Insecta</taxon>
        <taxon>Pterygota</taxon>
        <taxon>Neoptera</taxon>
        <taxon>Endopterygota</taxon>
        <taxon>Hymenoptera</taxon>
        <taxon>Apocrita</taxon>
        <taxon>Ichneumonoidea</taxon>
        <taxon>Braconidae</taxon>
        <taxon>Braconinae</taxon>
        <taxon>Bracon</taxon>
    </lineage>
</organism>
<keyword evidence="6 13" id="KW-0479">Metal-binding</keyword>
<evidence type="ECO:0000256" key="8">
    <source>
        <dbReference type="ARBA" id="ARBA00022848"/>
    </source>
</evidence>
<evidence type="ECO:0000256" key="4">
    <source>
        <dbReference type="ARBA" id="ARBA00010617"/>
    </source>
</evidence>
<keyword evidence="8" id="KW-0492">Microsome</keyword>
<evidence type="ECO:0000256" key="1">
    <source>
        <dbReference type="ARBA" id="ARBA00001971"/>
    </source>
</evidence>
<evidence type="ECO:0000313" key="15">
    <source>
        <dbReference type="EMBL" id="CAD1534065.1"/>
    </source>
</evidence>
<dbReference type="InterPro" id="IPR002401">
    <property type="entry name" value="Cyt_P450_E_grp-I"/>
</dbReference>
<keyword evidence="11 14" id="KW-0503">Monooxygenase</keyword>
<keyword evidence="5 13" id="KW-0349">Heme</keyword>
<keyword evidence="7" id="KW-0256">Endoplasmic reticulum</keyword>
<dbReference type="GO" id="GO:0005506">
    <property type="term" value="F:iron ion binding"/>
    <property type="evidence" value="ECO:0007669"/>
    <property type="project" value="InterPro"/>
</dbReference>
<dbReference type="Pfam" id="PF00067">
    <property type="entry name" value="p450"/>
    <property type="match status" value="1"/>
</dbReference>
<comment type="similarity">
    <text evidence="4 14">Belongs to the cytochrome P450 family.</text>
</comment>
<evidence type="ECO:0000256" key="9">
    <source>
        <dbReference type="ARBA" id="ARBA00023002"/>
    </source>
</evidence>
<keyword evidence="9 14" id="KW-0560">Oxidoreductase</keyword>
<reference evidence="15" key="1">
    <citation type="submission" date="2020-07" db="EMBL/GenBank/DDBJ databases">
        <authorList>
            <person name="Ferguson B K."/>
        </authorList>
    </citation>
    <scope>NUCLEOTIDE SEQUENCE</scope>
    <source>
        <strain evidence="15">L06</strain>
    </source>
</reference>
<protein>
    <recommendedName>
        <fullName evidence="16">Cytochrome P450</fullName>
    </recommendedName>
</protein>
<dbReference type="GO" id="GO:0020037">
    <property type="term" value="F:heme binding"/>
    <property type="evidence" value="ECO:0007669"/>
    <property type="project" value="InterPro"/>
</dbReference>
<dbReference type="InterPro" id="IPR017972">
    <property type="entry name" value="Cyt_P450_CS"/>
</dbReference>
<dbReference type="GO" id="GO:0005789">
    <property type="term" value="C:endoplasmic reticulum membrane"/>
    <property type="evidence" value="ECO:0007669"/>
    <property type="project" value="UniProtKB-SubCell"/>
</dbReference>
<keyword evidence="12" id="KW-0472">Membrane</keyword>
<evidence type="ECO:0000256" key="12">
    <source>
        <dbReference type="ARBA" id="ARBA00023136"/>
    </source>
</evidence>
<comment type="subcellular location">
    <subcellularLocation>
        <location evidence="3">Endoplasmic reticulum membrane</location>
        <topology evidence="3">Peripheral membrane protein</topology>
    </subcellularLocation>
    <subcellularLocation>
        <location evidence="2">Microsome membrane</location>
        <topology evidence="2">Peripheral membrane protein</topology>
    </subcellularLocation>
</comment>
<dbReference type="SUPFAM" id="SSF48264">
    <property type="entry name" value="Cytochrome P450"/>
    <property type="match status" value="1"/>
</dbReference>
<sequence length="446" mass="51521">MAELIKEYHLNFPGKSMVGLYVMQDPLLLIRDPDLVKTIVQTDFTSFRHHHATNYEIDPLLDQNPFFSNDDKWKNARKVVLSMMTLKKLKDVSLIIVDNAQKFIKHLDEKIKGEDYIELEGKDTFRRVTVAIAANAVLSLEEGMFGQNSSHLFKEMMKDVFASSTTKAIKFSVFFFLPALNSIFKSGFVPNKVNKKFASIVNNLLEERQNGDTRRDLFQHLIEYCKDKDMSKASIISNTFMFFMESYETSALTLSFLAYDMAAHPEIQEKLREHINEVIEKNGNEISYESINEMTYLEKVLQESMRFHPVAGHLRKFCSQATELMGSDGLHVKLKPGDQVMCSMDGIHRDPSLWKNPEEFRPERFDKDSEEFQQRHNYAYIPFGEGPRTCPGKRFGTLIVRLIIVTLLREYSIEKSPKLKEPVTLDPKNFLSSIEGGAWLRLRKLS</sequence>
<evidence type="ECO:0000256" key="6">
    <source>
        <dbReference type="ARBA" id="ARBA00022723"/>
    </source>
</evidence>
<evidence type="ECO:0008006" key="16">
    <source>
        <dbReference type="Google" id="ProtNLM"/>
    </source>
</evidence>
<dbReference type="GO" id="GO:0016705">
    <property type="term" value="F:oxidoreductase activity, acting on paired donors, with incorporation or reduction of molecular oxygen"/>
    <property type="evidence" value="ECO:0007669"/>
    <property type="project" value="InterPro"/>
</dbReference>
<dbReference type="PRINTS" id="PR00385">
    <property type="entry name" value="P450"/>
</dbReference>
<keyword evidence="10 13" id="KW-0408">Iron</keyword>
<evidence type="ECO:0000256" key="10">
    <source>
        <dbReference type="ARBA" id="ARBA00023004"/>
    </source>
</evidence>
<dbReference type="PROSITE" id="PS00086">
    <property type="entry name" value="CYTOCHROME_P450"/>
    <property type="match status" value="1"/>
</dbReference>
<evidence type="ECO:0000256" key="3">
    <source>
        <dbReference type="ARBA" id="ARBA00004406"/>
    </source>
</evidence>
<dbReference type="EMBL" id="CADCXW020000002">
    <property type="protein sequence ID" value="CAD1534065.1"/>
    <property type="molecule type" value="Genomic_DNA"/>
</dbReference>
<evidence type="ECO:0000256" key="5">
    <source>
        <dbReference type="ARBA" id="ARBA00022617"/>
    </source>
</evidence>
<proteinExistence type="inferred from homology"/>
<evidence type="ECO:0000256" key="13">
    <source>
        <dbReference type="PIRSR" id="PIRSR602401-1"/>
    </source>
</evidence>
<evidence type="ECO:0000256" key="14">
    <source>
        <dbReference type="RuleBase" id="RU000461"/>
    </source>
</evidence>
<accession>A0A6V7I791</accession>
<evidence type="ECO:0000256" key="11">
    <source>
        <dbReference type="ARBA" id="ARBA00023033"/>
    </source>
</evidence>
<dbReference type="Gene3D" id="1.10.630.10">
    <property type="entry name" value="Cytochrome P450"/>
    <property type="match status" value="1"/>
</dbReference>
<evidence type="ECO:0000256" key="2">
    <source>
        <dbReference type="ARBA" id="ARBA00004174"/>
    </source>
</evidence>
<evidence type="ECO:0000256" key="7">
    <source>
        <dbReference type="ARBA" id="ARBA00022824"/>
    </source>
</evidence>
<dbReference type="InterPro" id="IPR050476">
    <property type="entry name" value="Insect_CytP450_Detox"/>
</dbReference>
<dbReference type="InterPro" id="IPR001128">
    <property type="entry name" value="Cyt_P450"/>
</dbReference>
<dbReference type="GO" id="GO:0004497">
    <property type="term" value="F:monooxygenase activity"/>
    <property type="evidence" value="ECO:0007669"/>
    <property type="project" value="UniProtKB-KW"/>
</dbReference>
<dbReference type="PANTHER" id="PTHR24292">
    <property type="entry name" value="CYTOCHROME P450"/>
    <property type="match status" value="1"/>
</dbReference>
<comment type="cofactor">
    <cofactor evidence="1 13">
        <name>heme</name>
        <dbReference type="ChEBI" id="CHEBI:30413"/>
    </cofactor>
</comment>
<name>A0A6V7I791_9HYME</name>
<dbReference type="AlphaFoldDB" id="A0A6V7I791"/>
<dbReference type="CDD" id="cd11056">
    <property type="entry name" value="CYP6-like"/>
    <property type="match status" value="1"/>
</dbReference>
<feature type="binding site" description="axial binding residue" evidence="13">
    <location>
        <position position="390"/>
    </location>
    <ligand>
        <name>heme</name>
        <dbReference type="ChEBI" id="CHEBI:30413"/>
    </ligand>
    <ligandPart>
        <name>Fe</name>
        <dbReference type="ChEBI" id="CHEBI:18248"/>
    </ligandPart>
</feature>
<gene>
    <name evidence="15" type="ORF">BBRV_LOCUS14318</name>
</gene>
<dbReference type="PRINTS" id="PR00463">
    <property type="entry name" value="EP450I"/>
</dbReference>
<dbReference type="PANTHER" id="PTHR24292:SF104">
    <property type="entry name" value="CYTOCHROME P450 308A1-RELATED"/>
    <property type="match status" value="1"/>
</dbReference>
<dbReference type="InterPro" id="IPR036396">
    <property type="entry name" value="Cyt_P450_sf"/>
</dbReference>